<dbReference type="InterPro" id="IPR011610">
    <property type="entry name" value="SAM_mthyl_Trfase_ML2640-like"/>
</dbReference>
<dbReference type="AlphaFoldDB" id="A0A1A5YCD3"/>
<dbReference type="STRING" id="1844972.A7K91_25245"/>
<dbReference type="Gene3D" id="3.40.50.150">
    <property type="entry name" value="Vaccinia Virus protein VP39"/>
    <property type="match status" value="1"/>
</dbReference>
<evidence type="ECO:0000256" key="4">
    <source>
        <dbReference type="RuleBase" id="RU362030"/>
    </source>
</evidence>
<dbReference type="OrthoDB" id="9806164at2"/>
<dbReference type="InterPro" id="IPR007213">
    <property type="entry name" value="Ppm1/Ppm2/Tcmp"/>
</dbReference>
<dbReference type="EC" id="2.1.1.-" evidence="4"/>
<keyword evidence="3 5" id="KW-0808">Transferase</keyword>
<evidence type="ECO:0000256" key="1">
    <source>
        <dbReference type="ARBA" id="ARBA00008138"/>
    </source>
</evidence>
<keyword evidence="2 4" id="KW-0489">Methyltransferase</keyword>
<evidence type="ECO:0000256" key="3">
    <source>
        <dbReference type="ARBA" id="ARBA00022679"/>
    </source>
</evidence>
<dbReference type="Pfam" id="PF04072">
    <property type="entry name" value="LCM"/>
    <property type="match status" value="1"/>
</dbReference>
<dbReference type="GO" id="GO:0008168">
    <property type="term" value="F:methyltransferase activity"/>
    <property type="evidence" value="ECO:0007669"/>
    <property type="project" value="UniProtKB-UniRule"/>
</dbReference>
<evidence type="ECO:0000313" key="5">
    <source>
        <dbReference type="EMBL" id="OBR63258.1"/>
    </source>
</evidence>
<sequence length="304" mass="33903">MKQRSMTALVSAFARAFHAKSDGVKIFDDALARQLLTEEEYDGISFNMSENVAVFEPGFSGTREEALRLIVDRQLSPTPLGRSAFTEEALEAAVALGAKQYLLFAAGYDTFAYRQPEWSKQLAIFEIDHPATSADKQQRLLSLGRDKPANLTALASDFNEADWSRVLLECPIFDKNQLSFGSLLGISYYLTPERFAALLKDIASIMPSGSSLVFDYPDEHTLTDSAGPRAKRQVMMVAHAGEPFLASYSYSAMEQLLEESGWLIYRHLVPGEITEELFGAYNRCHPEQPITAFDNVNYCLAVKR</sequence>
<dbReference type="SUPFAM" id="SSF53335">
    <property type="entry name" value="S-adenosyl-L-methionine-dependent methyltransferases"/>
    <property type="match status" value="1"/>
</dbReference>
<protein>
    <recommendedName>
        <fullName evidence="4">S-adenosyl-L-methionine-dependent methyltransferase</fullName>
        <ecNumber evidence="4">2.1.1.-</ecNumber>
    </recommendedName>
</protein>
<dbReference type="InterPro" id="IPR029063">
    <property type="entry name" value="SAM-dependent_MTases_sf"/>
</dbReference>
<gene>
    <name evidence="5" type="ORF">A7K91_25245</name>
</gene>
<name>A0A1A5YCD3_9BACL</name>
<dbReference type="RefSeq" id="WP_068686524.1">
    <property type="nucleotide sequence ID" value="NZ_LYPA01000074.1"/>
</dbReference>
<dbReference type="Proteomes" id="UP000092024">
    <property type="component" value="Unassembled WGS sequence"/>
</dbReference>
<keyword evidence="4" id="KW-0949">S-adenosyl-L-methionine</keyword>
<comment type="similarity">
    <text evidence="1 4">Belongs to the UPF0677 family.</text>
</comment>
<evidence type="ECO:0000256" key="2">
    <source>
        <dbReference type="ARBA" id="ARBA00022603"/>
    </source>
</evidence>
<dbReference type="PANTHER" id="PTHR43619:SF2">
    <property type="entry name" value="S-ADENOSYL-L-METHIONINE-DEPENDENT METHYLTRANSFERASES SUPERFAMILY PROTEIN"/>
    <property type="match status" value="1"/>
</dbReference>
<accession>A0A1A5YCD3</accession>
<organism evidence="5 6">
    <name type="scientific">Paenibacillus oryzae</name>
    <dbReference type="NCBI Taxonomy" id="1844972"/>
    <lineage>
        <taxon>Bacteria</taxon>
        <taxon>Bacillati</taxon>
        <taxon>Bacillota</taxon>
        <taxon>Bacilli</taxon>
        <taxon>Bacillales</taxon>
        <taxon>Paenibacillaceae</taxon>
        <taxon>Paenibacillus</taxon>
    </lineage>
</organism>
<dbReference type="EMBL" id="LYPA01000074">
    <property type="protein sequence ID" value="OBR63258.1"/>
    <property type="molecule type" value="Genomic_DNA"/>
</dbReference>
<evidence type="ECO:0000313" key="6">
    <source>
        <dbReference type="Proteomes" id="UP000092024"/>
    </source>
</evidence>
<comment type="function">
    <text evidence="4">Exhibits S-adenosyl-L-methionine-dependent methyltransferase activity.</text>
</comment>
<reference evidence="5 6" key="1">
    <citation type="submission" date="2016-05" db="EMBL/GenBank/DDBJ databases">
        <title>Paenibacillus oryzae. sp. nov., isolated from the rice root.</title>
        <authorList>
            <person name="Zhang J."/>
            <person name="Zhang X."/>
        </authorList>
    </citation>
    <scope>NUCLEOTIDE SEQUENCE [LARGE SCALE GENOMIC DNA]</scope>
    <source>
        <strain evidence="5 6">1DrF-4</strain>
    </source>
</reference>
<proteinExistence type="inferred from homology"/>
<keyword evidence="6" id="KW-1185">Reference proteome</keyword>
<dbReference type="PANTHER" id="PTHR43619">
    <property type="entry name" value="S-ADENOSYL-L-METHIONINE-DEPENDENT METHYLTRANSFERASE YKTD-RELATED"/>
    <property type="match status" value="1"/>
</dbReference>
<dbReference type="GO" id="GO:0032259">
    <property type="term" value="P:methylation"/>
    <property type="evidence" value="ECO:0007669"/>
    <property type="project" value="UniProtKB-KW"/>
</dbReference>
<comment type="caution">
    <text evidence="5">The sequence shown here is derived from an EMBL/GenBank/DDBJ whole genome shotgun (WGS) entry which is preliminary data.</text>
</comment>
<dbReference type="NCBIfam" id="TIGR00027">
    <property type="entry name" value="mthyl_TIGR00027"/>
    <property type="match status" value="1"/>
</dbReference>